<comment type="caution">
    <text evidence="3">The sequence shown here is derived from an EMBL/GenBank/DDBJ whole genome shotgun (WGS) entry which is preliminary data.</text>
</comment>
<keyword evidence="4" id="KW-1185">Reference proteome</keyword>
<gene>
    <name evidence="3" type="ORF">B0H15DRAFT_413634</name>
</gene>
<dbReference type="GO" id="GO:0035251">
    <property type="term" value="F:UDP-glucosyltransferase activity"/>
    <property type="evidence" value="ECO:0007669"/>
    <property type="project" value="TreeGrafter"/>
</dbReference>
<evidence type="ECO:0000313" key="4">
    <source>
        <dbReference type="Proteomes" id="UP001222325"/>
    </source>
</evidence>
<evidence type="ECO:0008006" key="5">
    <source>
        <dbReference type="Google" id="ProtNLM"/>
    </source>
</evidence>
<comment type="similarity">
    <text evidence="1">Belongs to the UDP-glycosyltransferase family.</text>
</comment>
<protein>
    <recommendedName>
        <fullName evidence="5">UDP-glycosyltransferases domain-containing protein</fullName>
    </recommendedName>
</protein>
<dbReference type="PANTHER" id="PTHR48047">
    <property type="entry name" value="GLYCOSYLTRANSFERASE"/>
    <property type="match status" value="1"/>
</dbReference>
<dbReference type="CDD" id="cd03784">
    <property type="entry name" value="GT1_Gtf-like"/>
    <property type="match status" value="1"/>
</dbReference>
<sequence length="370" mass="40003">MALSPLTEDFFDFDIVPVARKIHSDEELRRGRSMDEILEQVAMANNGSDCFSGVIVKHPGSPDMYDYETVARGAGPSSTTGFAHQSAAQQAIKIQMLAKAVDGWIVPTSICLEPVGVPYWREYFKKHGQELFTVGPQALGWLDTAPTAPTNPVVHAFLESSLSQFGAKSVLYISFGSIAFPAATPDLVTALVDTLLALEPRFPFIFALGNEIAALSSELTERVHLSGKGLICDFWVEQRAILQHAAVGWFLTHGGYNSLTEGLCQGIPLIMWPVFAEQPLNAALFSSGPNPVAFELMQIRTGTQCAPSLRGGPAITGTVEDALAEFRATFEAARGARGAALQENAEIMARALQEARAGEFQDALTRLARF</sequence>
<dbReference type="Proteomes" id="UP001222325">
    <property type="component" value="Unassembled WGS sequence"/>
</dbReference>
<dbReference type="InterPro" id="IPR002213">
    <property type="entry name" value="UDP_glucos_trans"/>
</dbReference>
<organism evidence="3 4">
    <name type="scientific">Mycena belliarum</name>
    <dbReference type="NCBI Taxonomy" id="1033014"/>
    <lineage>
        <taxon>Eukaryota</taxon>
        <taxon>Fungi</taxon>
        <taxon>Dikarya</taxon>
        <taxon>Basidiomycota</taxon>
        <taxon>Agaricomycotina</taxon>
        <taxon>Agaricomycetes</taxon>
        <taxon>Agaricomycetidae</taxon>
        <taxon>Agaricales</taxon>
        <taxon>Marasmiineae</taxon>
        <taxon>Mycenaceae</taxon>
        <taxon>Mycena</taxon>
    </lineage>
</organism>
<dbReference type="SUPFAM" id="SSF53756">
    <property type="entry name" value="UDP-Glycosyltransferase/glycogen phosphorylase"/>
    <property type="match status" value="1"/>
</dbReference>
<proteinExistence type="inferred from homology"/>
<evidence type="ECO:0000256" key="1">
    <source>
        <dbReference type="ARBA" id="ARBA00009995"/>
    </source>
</evidence>
<name>A0AAD6UK12_9AGAR</name>
<keyword evidence="2" id="KW-0808">Transferase</keyword>
<dbReference type="Gene3D" id="3.40.50.2000">
    <property type="entry name" value="Glycogen Phosphorylase B"/>
    <property type="match status" value="1"/>
</dbReference>
<dbReference type="AlphaFoldDB" id="A0AAD6UK12"/>
<evidence type="ECO:0000256" key="2">
    <source>
        <dbReference type="ARBA" id="ARBA00022679"/>
    </source>
</evidence>
<accession>A0AAD6UK12</accession>
<dbReference type="Pfam" id="PF00201">
    <property type="entry name" value="UDPGT"/>
    <property type="match status" value="1"/>
</dbReference>
<dbReference type="EMBL" id="JARJCN010000004">
    <property type="protein sequence ID" value="KAJ7101525.1"/>
    <property type="molecule type" value="Genomic_DNA"/>
</dbReference>
<evidence type="ECO:0000313" key="3">
    <source>
        <dbReference type="EMBL" id="KAJ7101525.1"/>
    </source>
</evidence>
<reference evidence="3" key="1">
    <citation type="submission" date="2023-03" db="EMBL/GenBank/DDBJ databases">
        <title>Massive genome expansion in bonnet fungi (Mycena s.s.) driven by repeated elements and novel gene families across ecological guilds.</title>
        <authorList>
            <consortium name="Lawrence Berkeley National Laboratory"/>
            <person name="Harder C.B."/>
            <person name="Miyauchi S."/>
            <person name="Viragh M."/>
            <person name="Kuo A."/>
            <person name="Thoen E."/>
            <person name="Andreopoulos B."/>
            <person name="Lu D."/>
            <person name="Skrede I."/>
            <person name="Drula E."/>
            <person name="Henrissat B."/>
            <person name="Morin E."/>
            <person name="Kohler A."/>
            <person name="Barry K."/>
            <person name="LaButti K."/>
            <person name="Morin E."/>
            <person name="Salamov A."/>
            <person name="Lipzen A."/>
            <person name="Mereny Z."/>
            <person name="Hegedus B."/>
            <person name="Baldrian P."/>
            <person name="Stursova M."/>
            <person name="Weitz H."/>
            <person name="Taylor A."/>
            <person name="Grigoriev I.V."/>
            <person name="Nagy L.G."/>
            <person name="Martin F."/>
            <person name="Kauserud H."/>
        </authorList>
    </citation>
    <scope>NUCLEOTIDE SEQUENCE</scope>
    <source>
        <strain evidence="3">CBHHK173m</strain>
    </source>
</reference>